<sequence>MKLSRRDALAALAATGVTVGGAVVLTGDDGADDRPLDADSRTTMVAAAHTLYPTPVENVASFVETFLDGRVRDHPDHAAGIAAATDYLDDYARSWHDESFADLHRLTRSDALHAMNADTADPDPDGSDVERVRYYVVNELLYALYASPTGGELVGIENPIGHPGGAGSYQRPP</sequence>
<evidence type="ECO:0000313" key="1">
    <source>
        <dbReference type="EMBL" id="GAA0657452.1"/>
    </source>
</evidence>
<dbReference type="Pfam" id="PF13618">
    <property type="entry name" value="Gluconate_2-dh3"/>
    <property type="match status" value="1"/>
</dbReference>
<dbReference type="InterPro" id="IPR027056">
    <property type="entry name" value="Gluconate_2DH_su3"/>
</dbReference>
<proteinExistence type="predicted"/>
<dbReference type="RefSeq" id="WP_227259710.1">
    <property type="nucleotide sequence ID" value="NZ_BAAADU010000002.1"/>
</dbReference>
<dbReference type="NCBIfam" id="TIGR01409">
    <property type="entry name" value="TAT_signal_seq"/>
    <property type="match status" value="1"/>
</dbReference>
<evidence type="ECO:0000313" key="2">
    <source>
        <dbReference type="Proteomes" id="UP001500194"/>
    </source>
</evidence>
<protein>
    <submittedName>
        <fullName evidence="1">Gluconate 2-dehydrogenase subunit 3 family protein</fullName>
    </submittedName>
</protein>
<gene>
    <name evidence="1" type="ORF">GCM10009019_22000</name>
</gene>
<dbReference type="EMBL" id="BAAADU010000002">
    <property type="protein sequence ID" value="GAA0657452.1"/>
    <property type="molecule type" value="Genomic_DNA"/>
</dbReference>
<dbReference type="GeneID" id="68573119"/>
<dbReference type="PROSITE" id="PS51318">
    <property type="entry name" value="TAT"/>
    <property type="match status" value="1"/>
</dbReference>
<dbReference type="AlphaFoldDB" id="A0AAV3T3B0"/>
<accession>A0AAV3T3B0</accession>
<name>A0AAV3T3B0_9EURY</name>
<dbReference type="InterPro" id="IPR006311">
    <property type="entry name" value="TAT_signal"/>
</dbReference>
<dbReference type="Proteomes" id="UP001500194">
    <property type="component" value="Unassembled WGS sequence"/>
</dbReference>
<keyword evidence="2" id="KW-1185">Reference proteome</keyword>
<organism evidence="1 2">
    <name type="scientific">Salarchaeum japonicum</name>
    <dbReference type="NCBI Taxonomy" id="555573"/>
    <lineage>
        <taxon>Archaea</taxon>
        <taxon>Methanobacteriati</taxon>
        <taxon>Methanobacteriota</taxon>
        <taxon>Stenosarchaea group</taxon>
        <taxon>Halobacteria</taxon>
        <taxon>Halobacteriales</taxon>
        <taxon>Halobacteriaceae</taxon>
    </lineage>
</organism>
<comment type="caution">
    <text evidence="1">The sequence shown here is derived from an EMBL/GenBank/DDBJ whole genome shotgun (WGS) entry which is preliminary data.</text>
</comment>
<reference evidence="1 2" key="1">
    <citation type="journal article" date="2019" name="Int. J. Syst. Evol. Microbiol.">
        <title>The Global Catalogue of Microorganisms (GCM) 10K type strain sequencing project: providing services to taxonomists for standard genome sequencing and annotation.</title>
        <authorList>
            <consortium name="The Broad Institute Genomics Platform"/>
            <consortium name="The Broad Institute Genome Sequencing Center for Infectious Disease"/>
            <person name="Wu L."/>
            <person name="Ma J."/>
        </authorList>
    </citation>
    <scope>NUCLEOTIDE SEQUENCE [LARGE SCALE GENOMIC DNA]</scope>
    <source>
        <strain evidence="1 2">JCM 16327</strain>
    </source>
</reference>
<dbReference type="InterPro" id="IPR019546">
    <property type="entry name" value="TAT_signal_bac_arc"/>
</dbReference>